<dbReference type="AlphaFoldDB" id="A0A8D9DRC9"/>
<dbReference type="EMBL" id="HBUF01369749">
    <property type="protein sequence ID" value="CAG6725535.1"/>
    <property type="molecule type" value="Transcribed_RNA"/>
</dbReference>
<dbReference type="PANTHER" id="PTHR46717:SF1">
    <property type="entry name" value="E3 UBIQUITIN-PROTEIN LIGASE RNF180"/>
    <property type="match status" value="1"/>
</dbReference>
<feature type="region of interest" description="Disordered" evidence="1">
    <location>
        <begin position="120"/>
        <end position="143"/>
    </location>
</feature>
<evidence type="ECO:0000313" key="2">
    <source>
        <dbReference type="EMBL" id="CAG6725535.1"/>
    </source>
</evidence>
<proteinExistence type="predicted"/>
<dbReference type="GO" id="GO:0000209">
    <property type="term" value="P:protein polyubiquitination"/>
    <property type="evidence" value="ECO:0007669"/>
    <property type="project" value="InterPro"/>
</dbReference>
<dbReference type="PANTHER" id="PTHR46717">
    <property type="entry name" value="E3 UBIQUITIN-PROTEIN LIGASE RNF180"/>
    <property type="match status" value="1"/>
</dbReference>
<reference evidence="2" key="1">
    <citation type="submission" date="2021-05" db="EMBL/GenBank/DDBJ databases">
        <authorList>
            <person name="Alioto T."/>
            <person name="Alioto T."/>
            <person name="Gomez Garrido J."/>
        </authorList>
    </citation>
    <scope>NUCLEOTIDE SEQUENCE</scope>
</reference>
<dbReference type="GO" id="GO:0061630">
    <property type="term" value="F:ubiquitin protein ligase activity"/>
    <property type="evidence" value="ECO:0007669"/>
    <property type="project" value="InterPro"/>
</dbReference>
<dbReference type="GO" id="GO:0042415">
    <property type="term" value="P:norepinephrine metabolic process"/>
    <property type="evidence" value="ECO:0007669"/>
    <property type="project" value="TreeGrafter"/>
</dbReference>
<evidence type="ECO:0000256" key="1">
    <source>
        <dbReference type="SAM" id="MobiDB-lite"/>
    </source>
</evidence>
<sequence length="143" mass="16045">MSEVIVKCRQCRRVIASQPITTFLTAHGKPVTNVFGCSLTCDDKLEDVWYLDELAVSDWMKTAVEEGNFLKDKLKCPNCSTNVGTFDFVSGQKCPCKQQCVPFIHLVKSKIDVRYANTSMHETQDESNPGMQNTQDKSSSDNI</sequence>
<dbReference type="InterPro" id="IPR033263">
    <property type="entry name" value="RNF180"/>
</dbReference>
<dbReference type="GO" id="GO:0032436">
    <property type="term" value="P:positive regulation of proteasomal ubiquitin-dependent protein catabolic process"/>
    <property type="evidence" value="ECO:0007669"/>
    <property type="project" value="TreeGrafter"/>
</dbReference>
<name>A0A8D9DRC9_9HEMI</name>
<dbReference type="GO" id="GO:0005789">
    <property type="term" value="C:endoplasmic reticulum membrane"/>
    <property type="evidence" value="ECO:0007669"/>
    <property type="project" value="TreeGrafter"/>
</dbReference>
<protein>
    <submittedName>
        <fullName evidence="2">E3 ubiquitin-protein ligase RNF180</fullName>
    </submittedName>
</protein>
<organism evidence="2">
    <name type="scientific">Cacopsylla melanoneura</name>
    <dbReference type="NCBI Taxonomy" id="428564"/>
    <lineage>
        <taxon>Eukaryota</taxon>
        <taxon>Metazoa</taxon>
        <taxon>Ecdysozoa</taxon>
        <taxon>Arthropoda</taxon>
        <taxon>Hexapoda</taxon>
        <taxon>Insecta</taxon>
        <taxon>Pterygota</taxon>
        <taxon>Neoptera</taxon>
        <taxon>Paraneoptera</taxon>
        <taxon>Hemiptera</taxon>
        <taxon>Sternorrhyncha</taxon>
        <taxon>Psylloidea</taxon>
        <taxon>Psyllidae</taxon>
        <taxon>Psyllinae</taxon>
        <taxon>Cacopsylla</taxon>
    </lineage>
</organism>
<dbReference type="GO" id="GO:0031624">
    <property type="term" value="F:ubiquitin conjugating enzyme binding"/>
    <property type="evidence" value="ECO:0007669"/>
    <property type="project" value="TreeGrafter"/>
</dbReference>
<dbReference type="GO" id="GO:0042428">
    <property type="term" value="P:serotonin metabolic process"/>
    <property type="evidence" value="ECO:0007669"/>
    <property type="project" value="TreeGrafter"/>
</dbReference>
<accession>A0A8D9DRC9</accession>